<dbReference type="InterPro" id="IPR020904">
    <property type="entry name" value="Sc_DH/Rdtase_CS"/>
</dbReference>
<proteinExistence type="inferred from homology"/>
<dbReference type="Proteomes" id="UP001553843">
    <property type="component" value="Unassembled WGS sequence"/>
</dbReference>
<dbReference type="Pfam" id="PF00106">
    <property type="entry name" value="adh_short"/>
    <property type="match status" value="1"/>
</dbReference>
<dbReference type="PROSITE" id="PS00061">
    <property type="entry name" value="ADH_SHORT"/>
    <property type="match status" value="1"/>
</dbReference>
<dbReference type="EC" id="1.1.-.-" evidence="5"/>
<dbReference type="PRINTS" id="PR00080">
    <property type="entry name" value="SDRFAMILY"/>
</dbReference>
<gene>
    <name evidence="5" type="ORF">AB0887_24260</name>
</gene>
<evidence type="ECO:0000256" key="3">
    <source>
        <dbReference type="RuleBase" id="RU000363"/>
    </source>
</evidence>
<dbReference type="GO" id="GO:0016491">
    <property type="term" value="F:oxidoreductase activity"/>
    <property type="evidence" value="ECO:0007669"/>
    <property type="project" value="UniProtKB-KW"/>
</dbReference>
<evidence type="ECO:0000259" key="4">
    <source>
        <dbReference type="SMART" id="SM00822"/>
    </source>
</evidence>
<dbReference type="InterPro" id="IPR002347">
    <property type="entry name" value="SDR_fam"/>
</dbReference>
<keyword evidence="2 5" id="KW-0560">Oxidoreductase</keyword>
<keyword evidence="6" id="KW-1185">Reference proteome</keyword>
<dbReference type="InterPro" id="IPR036291">
    <property type="entry name" value="NAD(P)-bd_dom_sf"/>
</dbReference>
<evidence type="ECO:0000256" key="1">
    <source>
        <dbReference type="ARBA" id="ARBA00006484"/>
    </source>
</evidence>
<dbReference type="SMART" id="SM00822">
    <property type="entry name" value="PKS_KR"/>
    <property type="match status" value="1"/>
</dbReference>
<accession>A0ABV3M030</accession>
<sequence>MKSVVITGATSGIGMATALELSARGFQIIGTARTTEGAEKLAAAAAERGVELHTILLDVTDPDSCRTAMADITDMTDGGPWALVNNAGIAVPGAFEDVCENDAWAVLETNLLGTARMTRLALPAMRRRGEGRIVQMSSVAGLVAMPLNGWYCAGKHALEALTDALRREIAGSGVHVSLIEPGFIDTPMLTDGLRHLPAHTRYETAYAAMRRLVARRGPLGPEVVARTVAKALTAPVPRRRYGIGHEAALGRLARLAPPAAVDLTMRTVLRLNRS</sequence>
<comment type="caution">
    <text evidence="5">The sequence shown here is derived from an EMBL/GenBank/DDBJ whole genome shotgun (WGS) entry which is preliminary data.</text>
</comment>
<dbReference type="PANTHER" id="PTHR44196">
    <property type="entry name" value="DEHYDROGENASE/REDUCTASE SDR FAMILY MEMBER 7B"/>
    <property type="match status" value="1"/>
</dbReference>
<evidence type="ECO:0000313" key="5">
    <source>
        <dbReference type="EMBL" id="MEW2365048.1"/>
    </source>
</evidence>
<dbReference type="PANTHER" id="PTHR44196:SF1">
    <property type="entry name" value="DEHYDROGENASE_REDUCTASE SDR FAMILY MEMBER 7B"/>
    <property type="match status" value="1"/>
</dbReference>
<dbReference type="Gene3D" id="3.40.50.720">
    <property type="entry name" value="NAD(P)-binding Rossmann-like Domain"/>
    <property type="match status" value="1"/>
</dbReference>
<dbReference type="PRINTS" id="PR00081">
    <property type="entry name" value="GDHRDH"/>
</dbReference>
<comment type="similarity">
    <text evidence="1 3">Belongs to the short-chain dehydrogenases/reductases (SDR) family.</text>
</comment>
<dbReference type="EMBL" id="JBEYRS010000010">
    <property type="protein sequence ID" value="MEW2365048.1"/>
    <property type="molecule type" value="Genomic_DNA"/>
</dbReference>
<name>A0ABV3M030_9ACTN</name>
<dbReference type="CDD" id="cd05374">
    <property type="entry name" value="17beta-HSD-like_SDR_c"/>
    <property type="match status" value="1"/>
</dbReference>
<organism evidence="5 6">
    <name type="scientific">Streptomyces huasconensis</name>
    <dbReference type="NCBI Taxonomy" id="1854574"/>
    <lineage>
        <taxon>Bacteria</taxon>
        <taxon>Bacillati</taxon>
        <taxon>Actinomycetota</taxon>
        <taxon>Actinomycetes</taxon>
        <taxon>Kitasatosporales</taxon>
        <taxon>Streptomycetaceae</taxon>
        <taxon>Streptomyces</taxon>
    </lineage>
</organism>
<feature type="domain" description="Ketoreductase" evidence="4">
    <location>
        <begin position="2"/>
        <end position="187"/>
    </location>
</feature>
<reference evidence="5 6" key="1">
    <citation type="submission" date="2024-06" db="EMBL/GenBank/DDBJ databases">
        <title>The Natural Products Discovery Center: Release of the First 8490 Sequenced Strains for Exploring Actinobacteria Biosynthetic Diversity.</title>
        <authorList>
            <person name="Kalkreuter E."/>
            <person name="Kautsar S.A."/>
            <person name="Yang D."/>
            <person name="Bader C.D."/>
            <person name="Teijaro C.N."/>
            <person name="Fluegel L."/>
            <person name="Davis C.M."/>
            <person name="Simpson J.R."/>
            <person name="Lauterbach L."/>
            <person name="Steele A.D."/>
            <person name="Gui C."/>
            <person name="Meng S."/>
            <person name="Li G."/>
            <person name="Viehrig K."/>
            <person name="Ye F."/>
            <person name="Su P."/>
            <person name="Kiefer A.F."/>
            <person name="Nichols A."/>
            <person name="Cepeda A.J."/>
            <person name="Yan W."/>
            <person name="Fan B."/>
            <person name="Jiang Y."/>
            <person name="Adhikari A."/>
            <person name="Zheng C.-J."/>
            <person name="Schuster L."/>
            <person name="Cowan T.M."/>
            <person name="Smanski M.J."/>
            <person name="Chevrette M.G."/>
            <person name="De Carvalho L.P.S."/>
            <person name="Shen B."/>
        </authorList>
    </citation>
    <scope>NUCLEOTIDE SEQUENCE [LARGE SCALE GENOMIC DNA]</scope>
    <source>
        <strain evidence="5 6">NPDC047833</strain>
    </source>
</reference>
<evidence type="ECO:0000256" key="2">
    <source>
        <dbReference type="ARBA" id="ARBA00023002"/>
    </source>
</evidence>
<dbReference type="InterPro" id="IPR057326">
    <property type="entry name" value="KR_dom"/>
</dbReference>
<protein>
    <submittedName>
        <fullName evidence="5">SDR family oxidoreductase</fullName>
        <ecNumber evidence="5">1.1.-.-</ecNumber>
    </submittedName>
</protein>
<dbReference type="RefSeq" id="WP_359781661.1">
    <property type="nucleotide sequence ID" value="NZ_JBEYRR010000010.1"/>
</dbReference>
<evidence type="ECO:0000313" key="6">
    <source>
        <dbReference type="Proteomes" id="UP001553843"/>
    </source>
</evidence>
<dbReference type="SUPFAM" id="SSF51735">
    <property type="entry name" value="NAD(P)-binding Rossmann-fold domains"/>
    <property type="match status" value="1"/>
</dbReference>